<comment type="pathway">
    <text evidence="1">Amino-acid biosynthesis; L-arginine biosynthesis; L-arginine from L-ornithine and carbamoyl phosphate: step 3/3.</text>
</comment>
<dbReference type="GO" id="GO:0004056">
    <property type="term" value="F:argininosuccinate lyase activity"/>
    <property type="evidence" value="ECO:0007669"/>
    <property type="project" value="UniProtKB-UniRule"/>
</dbReference>
<feature type="domain" description="Fumarate lyase N-terminal" evidence="3">
    <location>
        <begin position="7"/>
        <end position="301"/>
    </location>
</feature>
<evidence type="ECO:0000256" key="2">
    <source>
        <dbReference type="NCBIfam" id="TIGR00838"/>
    </source>
</evidence>
<dbReference type="EC" id="4.3.2.1" evidence="1 2"/>
<name>A0A133UT88_9EURY</name>
<keyword evidence="1" id="KW-0963">Cytoplasm</keyword>
<keyword evidence="1" id="KW-0055">Arginine biosynthesis</keyword>
<dbReference type="UniPathway" id="UPA00068">
    <property type="reaction ID" value="UER00114"/>
</dbReference>
<reference evidence="5 6" key="1">
    <citation type="journal article" date="2016" name="Sci. Rep.">
        <title>Metabolic traits of an uncultured archaeal lineage -MSBL1- from brine pools of the Red Sea.</title>
        <authorList>
            <person name="Mwirichia R."/>
            <person name="Alam I."/>
            <person name="Rashid M."/>
            <person name="Vinu M."/>
            <person name="Ba-Alawi W."/>
            <person name="Anthony Kamau A."/>
            <person name="Kamanda Ngugi D."/>
            <person name="Goker M."/>
            <person name="Klenk H.P."/>
            <person name="Bajic V."/>
            <person name="Stingl U."/>
        </authorList>
    </citation>
    <scope>NUCLEOTIDE SEQUENCE [LARGE SCALE GENOMIC DNA]</scope>
    <source>
        <strain evidence="5">SCGC-AAA259I14</strain>
    </source>
</reference>
<evidence type="ECO:0000313" key="5">
    <source>
        <dbReference type="EMBL" id="KXA97350.1"/>
    </source>
</evidence>
<gene>
    <name evidence="1" type="primary">argH</name>
    <name evidence="5" type="ORF">AKJ38_01435</name>
</gene>
<dbReference type="InterPro" id="IPR009049">
    <property type="entry name" value="Argininosuccinate_lyase"/>
</dbReference>
<evidence type="ECO:0000259" key="3">
    <source>
        <dbReference type="Pfam" id="PF00206"/>
    </source>
</evidence>
<dbReference type="PATRIC" id="fig|1698268.3.peg.257"/>
<proteinExistence type="inferred from homology"/>
<evidence type="ECO:0000256" key="1">
    <source>
        <dbReference type="HAMAP-Rule" id="MF_00006"/>
    </source>
</evidence>
<dbReference type="InterPro" id="IPR022761">
    <property type="entry name" value="Fumarate_lyase_N"/>
</dbReference>
<dbReference type="Pfam" id="PF00206">
    <property type="entry name" value="Lyase_1"/>
    <property type="match status" value="1"/>
</dbReference>
<dbReference type="CDD" id="cd01359">
    <property type="entry name" value="Argininosuccinate_lyase"/>
    <property type="match status" value="1"/>
</dbReference>
<dbReference type="GO" id="GO:0042450">
    <property type="term" value="P:L-arginine biosynthetic process via ornithine"/>
    <property type="evidence" value="ECO:0007669"/>
    <property type="project" value="UniProtKB-UniRule"/>
</dbReference>
<dbReference type="InterPro" id="IPR000362">
    <property type="entry name" value="Fumarate_lyase_fam"/>
</dbReference>
<evidence type="ECO:0000313" key="6">
    <source>
        <dbReference type="Proteomes" id="UP000070414"/>
    </source>
</evidence>
<comment type="similarity">
    <text evidence="1">Belongs to the lyase 1 family. Argininosuccinate lyase subfamily.</text>
</comment>
<dbReference type="Pfam" id="PF14698">
    <property type="entry name" value="ASL_C2"/>
    <property type="match status" value="1"/>
</dbReference>
<dbReference type="Gene3D" id="1.10.275.10">
    <property type="entry name" value="Fumarase/aspartase (N-terminal domain)"/>
    <property type="match status" value="1"/>
</dbReference>
<keyword evidence="1" id="KW-0028">Amino-acid biosynthesis</keyword>
<dbReference type="HAMAP" id="MF_00006">
    <property type="entry name" value="Arg_succ_lyase"/>
    <property type="match status" value="1"/>
</dbReference>
<dbReference type="InterPro" id="IPR024083">
    <property type="entry name" value="Fumarase/histidase_N"/>
</dbReference>
<comment type="subcellular location">
    <subcellularLocation>
        <location evidence="1">Cytoplasm</location>
    </subcellularLocation>
</comment>
<keyword evidence="1" id="KW-0456">Lyase</keyword>
<dbReference type="SUPFAM" id="SSF48557">
    <property type="entry name" value="L-aspartase-like"/>
    <property type="match status" value="1"/>
</dbReference>
<dbReference type="InterPro" id="IPR008948">
    <property type="entry name" value="L-Aspartase-like"/>
</dbReference>
<dbReference type="NCBIfam" id="TIGR00838">
    <property type="entry name" value="argH"/>
    <property type="match status" value="1"/>
</dbReference>
<dbReference type="PRINTS" id="PR00145">
    <property type="entry name" value="ARGSUCLYASE"/>
</dbReference>
<evidence type="ECO:0000259" key="4">
    <source>
        <dbReference type="Pfam" id="PF14698"/>
    </source>
</evidence>
<dbReference type="Gene3D" id="1.20.200.10">
    <property type="entry name" value="Fumarase/aspartase (Central domain)"/>
    <property type="match status" value="1"/>
</dbReference>
<dbReference type="FunFam" id="1.20.200.10:FF:000015">
    <property type="entry name" value="argininosuccinate lyase isoform X2"/>
    <property type="match status" value="1"/>
</dbReference>
<dbReference type="AlphaFoldDB" id="A0A133UT88"/>
<dbReference type="PRINTS" id="PR00149">
    <property type="entry name" value="FUMRATELYASE"/>
</dbReference>
<feature type="domain" description="Argininosuccinate lyase C-terminal" evidence="4">
    <location>
        <begin position="364"/>
        <end position="441"/>
    </location>
</feature>
<dbReference type="GO" id="GO:0005829">
    <property type="term" value="C:cytosol"/>
    <property type="evidence" value="ECO:0007669"/>
    <property type="project" value="TreeGrafter"/>
</dbReference>
<dbReference type="PANTHER" id="PTHR43814">
    <property type="entry name" value="ARGININOSUCCINATE LYASE"/>
    <property type="match status" value="1"/>
</dbReference>
<keyword evidence="6" id="KW-1185">Reference proteome</keyword>
<accession>A0A133UT88</accession>
<sequence length="495" mass="55489">MIMHREGRFEKSMDPDAAEYTASLKEDIKLFTAVVQVNIAHVQMLKKTGIVEKSDAEKILRALSELQEKDPEKLDLRPELEDIHMVIEEYVKNKIGKEAGGKLHTAKSRNDQVATAIRMVLREEILEIQTLIVEFIGEIIELAEENTTTIMPGYTHLQVAEPSTFAHYLGSYIQALIRDLDRLEEAFAITNRCPLGSCAFAGTSFPIDRNLTSNLLGFAEICENTMDATSSRDFALQTMSNLSILMTNLSRLAEELILWSSTEFDMISTPDEFSSTSSIMPQKKNPVVAELERAKCGRTVGDLVGGLNIMKNLPQAYNLDLQELTPLLWDSIEQTKSSLNVMKKMIGKVKPKPENMRKNAVKGFATLTELANIIVLEAGIPFREAHKIVGQLSSLANEKGKSLENLSISDLNSASEKVLSEKIDISESKFKEALDLDNCVERRKVVGGPSPQSMEKELSKFSERIKKIENDLKERKDSISRSLKKIEKIQLRLNN</sequence>
<comment type="catalytic activity">
    <reaction evidence="1">
        <text>2-(N(omega)-L-arginino)succinate = fumarate + L-arginine</text>
        <dbReference type="Rhea" id="RHEA:24020"/>
        <dbReference type="ChEBI" id="CHEBI:29806"/>
        <dbReference type="ChEBI" id="CHEBI:32682"/>
        <dbReference type="ChEBI" id="CHEBI:57472"/>
        <dbReference type="EC" id="4.3.2.1"/>
    </reaction>
</comment>
<dbReference type="Gene3D" id="1.10.40.30">
    <property type="entry name" value="Fumarase/aspartase (C-terminal domain)"/>
    <property type="match status" value="1"/>
</dbReference>
<dbReference type="InterPro" id="IPR029419">
    <property type="entry name" value="Arg_succ_lyase_C"/>
</dbReference>
<dbReference type="Proteomes" id="UP000070414">
    <property type="component" value="Unassembled WGS sequence"/>
</dbReference>
<comment type="caution">
    <text evidence="5">The sequence shown here is derived from an EMBL/GenBank/DDBJ whole genome shotgun (WGS) entry which is preliminary data.</text>
</comment>
<protein>
    <recommendedName>
        <fullName evidence="1 2">Argininosuccinate lyase</fullName>
        <shortName evidence="1">ASAL</shortName>
        <ecNumber evidence="1 2">4.3.2.1</ecNumber>
    </recommendedName>
    <alternativeName>
        <fullName evidence="1">Arginosuccinase</fullName>
    </alternativeName>
</protein>
<organism evidence="5 6">
    <name type="scientific">candidate division MSBL1 archaeon SCGC-AAA259I14</name>
    <dbReference type="NCBI Taxonomy" id="1698268"/>
    <lineage>
        <taxon>Archaea</taxon>
        <taxon>Methanobacteriati</taxon>
        <taxon>Methanobacteriota</taxon>
        <taxon>candidate division MSBL1</taxon>
    </lineage>
</organism>
<dbReference type="EMBL" id="LHXS01000016">
    <property type="protein sequence ID" value="KXA97350.1"/>
    <property type="molecule type" value="Genomic_DNA"/>
</dbReference>
<dbReference type="PANTHER" id="PTHR43814:SF1">
    <property type="entry name" value="ARGININOSUCCINATE LYASE"/>
    <property type="match status" value="1"/>
</dbReference>